<evidence type="ECO:0000313" key="7">
    <source>
        <dbReference type="Proteomes" id="UP000055019"/>
    </source>
</evidence>
<comment type="similarity">
    <text evidence="1">Belongs to the LysR transcriptional regulatory family.</text>
</comment>
<dbReference type="InterPro" id="IPR000847">
    <property type="entry name" value="LysR_HTH_N"/>
</dbReference>
<name>A0A158KJU7_9BURK</name>
<dbReference type="GO" id="GO:0003700">
    <property type="term" value="F:DNA-binding transcription factor activity"/>
    <property type="evidence" value="ECO:0007669"/>
    <property type="project" value="InterPro"/>
</dbReference>
<dbReference type="Gene3D" id="3.40.190.10">
    <property type="entry name" value="Periplasmic binding protein-like II"/>
    <property type="match status" value="2"/>
</dbReference>
<feature type="domain" description="HTH lysR-type" evidence="5">
    <location>
        <begin position="21"/>
        <end position="78"/>
    </location>
</feature>
<reference evidence="6" key="1">
    <citation type="submission" date="2016-01" db="EMBL/GenBank/DDBJ databases">
        <authorList>
            <person name="Peeters C."/>
        </authorList>
    </citation>
    <scope>NUCLEOTIDE SEQUENCE [LARGE SCALE GENOMIC DNA]</scope>
    <source>
        <strain evidence="6">LMG 29317</strain>
    </source>
</reference>
<dbReference type="RefSeq" id="WP_087039245.1">
    <property type="nucleotide sequence ID" value="NZ_FCOM02000035.1"/>
</dbReference>
<accession>A0A158KJU7</accession>
<evidence type="ECO:0000256" key="4">
    <source>
        <dbReference type="ARBA" id="ARBA00023163"/>
    </source>
</evidence>
<dbReference type="FunFam" id="1.10.10.10:FF:000038">
    <property type="entry name" value="Glycine cleavage system transcriptional activator"/>
    <property type="match status" value="1"/>
</dbReference>
<dbReference type="PANTHER" id="PTHR30537">
    <property type="entry name" value="HTH-TYPE TRANSCRIPTIONAL REGULATOR"/>
    <property type="match status" value="1"/>
</dbReference>
<dbReference type="OrthoDB" id="9178397at2"/>
<evidence type="ECO:0000256" key="1">
    <source>
        <dbReference type="ARBA" id="ARBA00009437"/>
    </source>
</evidence>
<dbReference type="GO" id="GO:0043565">
    <property type="term" value="F:sequence-specific DNA binding"/>
    <property type="evidence" value="ECO:0007669"/>
    <property type="project" value="TreeGrafter"/>
</dbReference>
<dbReference type="Pfam" id="PF00126">
    <property type="entry name" value="HTH_1"/>
    <property type="match status" value="1"/>
</dbReference>
<evidence type="ECO:0000313" key="6">
    <source>
        <dbReference type="EMBL" id="SAL80820.1"/>
    </source>
</evidence>
<dbReference type="Proteomes" id="UP000055019">
    <property type="component" value="Unassembled WGS sequence"/>
</dbReference>
<dbReference type="InterPro" id="IPR005119">
    <property type="entry name" value="LysR_subst-bd"/>
</dbReference>
<dbReference type="InterPro" id="IPR036390">
    <property type="entry name" value="WH_DNA-bd_sf"/>
</dbReference>
<evidence type="ECO:0000256" key="3">
    <source>
        <dbReference type="ARBA" id="ARBA00023125"/>
    </source>
</evidence>
<keyword evidence="7" id="KW-1185">Reference proteome</keyword>
<keyword evidence="2" id="KW-0805">Transcription regulation</keyword>
<dbReference type="InterPro" id="IPR058163">
    <property type="entry name" value="LysR-type_TF_proteobact-type"/>
</dbReference>
<dbReference type="PANTHER" id="PTHR30537:SF26">
    <property type="entry name" value="GLYCINE CLEAVAGE SYSTEM TRANSCRIPTIONAL ACTIVATOR"/>
    <property type="match status" value="1"/>
</dbReference>
<protein>
    <submittedName>
        <fullName evidence="6">LysR family transcriptional regulator</fullName>
    </submittedName>
</protein>
<dbReference type="PROSITE" id="PS50931">
    <property type="entry name" value="HTH_LYSR"/>
    <property type="match status" value="1"/>
</dbReference>
<dbReference type="Gene3D" id="1.10.10.10">
    <property type="entry name" value="Winged helix-like DNA-binding domain superfamily/Winged helix DNA-binding domain"/>
    <property type="match status" value="1"/>
</dbReference>
<sequence>MGILSLNISVELGAIMKYRLPPLLALRAFEASARHLSFTKAGTELHLTQGAISRHIRILESFLGHPLFLRLTRKIELTQLGQEYFSSVQQALTLISKATNVATRDTHRVLTLDVLPSLATYWLIPRLSDFTERHRDIEVRLVSSIEPVDLLNNEADVAIRVGKVPNTRHDRRAPRIDLNMTDSWNGLHIEPLFPDVLVPIVSRGLVDQVGPIEKPADVLKFRLINMASRRYAWIDWLACYDLQLSDDIEMLDFGHFFMALQAAKHGKGVALVPRIIFEKCDNRGDLFMPLAGEFPSAGAYYLLAREDALGDQAVRLLCEWIAEEAGQLTQSAP</sequence>
<dbReference type="InterPro" id="IPR036388">
    <property type="entry name" value="WH-like_DNA-bd_sf"/>
</dbReference>
<evidence type="ECO:0000259" key="5">
    <source>
        <dbReference type="PROSITE" id="PS50931"/>
    </source>
</evidence>
<dbReference type="Pfam" id="PF03466">
    <property type="entry name" value="LysR_substrate"/>
    <property type="match status" value="1"/>
</dbReference>
<organism evidence="6 7">
    <name type="scientific">Caballeronia arvi</name>
    <dbReference type="NCBI Taxonomy" id="1777135"/>
    <lineage>
        <taxon>Bacteria</taxon>
        <taxon>Pseudomonadati</taxon>
        <taxon>Pseudomonadota</taxon>
        <taxon>Betaproteobacteria</taxon>
        <taxon>Burkholderiales</taxon>
        <taxon>Burkholderiaceae</taxon>
        <taxon>Caballeronia</taxon>
    </lineage>
</organism>
<proteinExistence type="inferred from homology"/>
<evidence type="ECO:0000256" key="2">
    <source>
        <dbReference type="ARBA" id="ARBA00023015"/>
    </source>
</evidence>
<keyword evidence="3" id="KW-0238">DNA-binding</keyword>
<keyword evidence="4" id="KW-0804">Transcription</keyword>
<dbReference type="CDD" id="cd08432">
    <property type="entry name" value="PBP2_GcdR_TrpI_HvrB_AmpR_like"/>
    <property type="match status" value="1"/>
</dbReference>
<gene>
    <name evidence="6" type="ORF">AWB74_05796</name>
</gene>
<dbReference type="AlphaFoldDB" id="A0A158KJU7"/>
<dbReference type="PRINTS" id="PR00039">
    <property type="entry name" value="HTHLYSR"/>
</dbReference>
<comment type="caution">
    <text evidence="6">The sequence shown here is derived from an EMBL/GenBank/DDBJ whole genome shotgun (WGS) entry which is preliminary data.</text>
</comment>
<dbReference type="SUPFAM" id="SSF53850">
    <property type="entry name" value="Periplasmic binding protein-like II"/>
    <property type="match status" value="1"/>
</dbReference>
<dbReference type="SUPFAM" id="SSF46785">
    <property type="entry name" value="Winged helix' DNA-binding domain"/>
    <property type="match status" value="1"/>
</dbReference>
<dbReference type="GO" id="GO:0006351">
    <property type="term" value="P:DNA-templated transcription"/>
    <property type="evidence" value="ECO:0007669"/>
    <property type="project" value="TreeGrafter"/>
</dbReference>
<dbReference type="EMBL" id="FCOM02000035">
    <property type="protein sequence ID" value="SAL80820.1"/>
    <property type="molecule type" value="Genomic_DNA"/>
</dbReference>